<protein>
    <submittedName>
        <fullName evidence="7">Peptide ABC transporter ATP-binding protein</fullName>
    </submittedName>
</protein>
<dbReference type="InterPro" id="IPR003439">
    <property type="entry name" value="ABC_transporter-like_ATP-bd"/>
</dbReference>
<dbReference type="InterPro" id="IPR050319">
    <property type="entry name" value="ABC_transp_ATP-bind"/>
</dbReference>
<accession>A0A317F9V8</accession>
<dbReference type="Proteomes" id="UP000245765">
    <property type="component" value="Unassembled WGS sequence"/>
</dbReference>
<comment type="similarity">
    <text evidence="2">Belongs to the ABC transporter superfamily.</text>
</comment>
<sequence>MSGGMSALVEASGLTMEFGGPSLFAPRRRPVRAVAGVDLAIRRGEALGLVGESGSGKSTIGRLLLRLLRPTTGSVRFDGADITALDRGALRPLRRRMQMVFQDPFGSLNPRMTVGAAIADGMLLHGIAPRDEARARVAALLARVGLPPEAAARPPRALSGGQRQRVAIARALAVEPEFLVADEPVSALDVSVGAEILALLRELRAERGLALLFVSHDLGAVRALCDRVAVLYLGRVMEEAPAEMLFRDPRHPYTRALLSASPGRPGRARGPRIVLSGEIPSPAAPPSGCVFRTRCPHALPACADQVPALRDLAPGRRAACIRDDLVLR</sequence>
<evidence type="ECO:0000259" key="6">
    <source>
        <dbReference type="PROSITE" id="PS50893"/>
    </source>
</evidence>
<dbReference type="NCBIfam" id="TIGR01727">
    <property type="entry name" value="oligo_HPY"/>
    <property type="match status" value="1"/>
</dbReference>
<dbReference type="FunFam" id="3.40.50.300:FF:000016">
    <property type="entry name" value="Oligopeptide ABC transporter ATP-binding component"/>
    <property type="match status" value="1"/>
</dbReference>
<dbReference type="InterPro" id="IPR017871">
    <property type="entry name" value="ABC_transporter-like_CS"/>
</dbReference>
<dbReference type="GO" id="GO:0005524">
    <property type="term" value="F:ATP binding"/>
    <property type="evidence" value="ECO:0007669"/>
    <property type="project" value="UniProtKB-KW"/>
</dbReference>
<dbReference type="GO" id="GO:0055085">
    <property type="term" value="P:transmembrane transport"/>
    <property type="evidence" value="ECO:0007669"/>
    <property type="project" value="UniProtKB-ARBA"/>
</dbReference>
<dbReference type="InterPro" id="IPR027417">
    <property type="entry name" value="P-loop_NTPase"/>
</dbReference>
<dbReference type="Gene3D" id="3.40.50.300">
    <property type="entry name" value="P-loop containing nucleotide triphosphate hydrolases"/>
    <property type="match status" value="1"/>
</dbReference>
<dbReference type="PANTHER" id="PTHR43776">
    <property type="entry name" value="TRANSPORT ATP-BINDING PROTEIN"/>
    <property type="match status" value="1"/>
</dbReference>
<evidence type="ECO:0000256" key="3">
    <source>
        <dbReference type="ARBA" id="ARBA00022448"/>
    </source>
</evidence>
<dbReference type="EMBL" id="QGNA01000004">
    <property type="protein sequence ID" value="PWS35921.1"/>
    <property type="molecule type" value="Genomic_DNA"/>
</dbReference>
<dbReference type="OrthoDB" id="9815712at2"/>
<dbReference type="PROSITE" id="PS00211">
    <property type="entry name" value="ABC_TRANSPORTER_1"/>
    <property type="match status" value="1"/>
</dbReference>
<proteinExistence type="inferred from homology"/>
<keyword evidence="3" id="KW-0813">Transport</keyword>
<dbReference type="GO" id="GO:0015833">
    <property type="term" value="P:peptide transport"/>
    <property type="evidence" value="ECO:0007669"/>
    <property type="project" value="InterPro"/>
</dbReference>
<evidence type="ECO:0000313" key="7">
    <source>
        <dbReference type="EMBL" id="PWS35921.1"/>
    </source>
</evidence>
<evidence type="ECO:0000256" key="5">
    <source>
        <dbReference type="ARBA" id="ARBA00022840"/>
    </source>
</evidence>
<evidence type="ECO:0000256" key="4">
    <source>
        <dbReference type="ARBA" id="ARBA00022741"/>
    </source>
</evidence>
<organism evidence="7 8">
    <name type="scientific">Falsiroseomonas bella</name>
    <dbReference type="NCBI Taxonomy" id="2184016"/>
    <lineage>
        <taxon>Bacteria</taxon>
        <taxon>Pseudomonadati</taxon>
        <taxon>Pseudomonadota</taxon>
        <taxon>Alphaproteobacteria</taxon>
        <taxon>Acetobacterales</taxon>
        <taxon>Roseomonadaceae</taxon>
        <taxon>Falsiroseomonas</taxon>
    </lineage>
</organism>
<dbReference type="CDD" id="cd03257">
    <property type="entry name" value="ABC_NikE_OppD_transporters"/>
    <property type="match status" value="1"/>
</dbReference>
<keyword evidence="5 7" id="KW-0067">ATP-binding</keyword>
<comment type="caution">
    <text evidence="7">The sequence shown here is derived from an EMBL/GenBank/DDBJ whole genome shotgun (WGS) entry which is preliminary data.</text>
</comment>
<reference evidence="8" key="1">
    <citation type="submission" date="2018-05" db="EMBL/GenBank/DDBJ databases">
        <authorList>
            <person name="Du Z."/>
            <person name="Wang X."/>
        </authorList>
    </citation>
    <scope>NUCLEOTIDE SEQUENCE [LARGE SCALE GENOMIC DNA]</scope>
    <source>
        <strain evidence="8">CQN31</strain>
    </source>
</reference>
<evidence type="ECO:0000313" key="8">
    <source>
        <dbReference type="Proteomes" id="UP000245765"/>
    </source>
</evidence>
<dbReference type="AlphaFoldDB" id="A0A317F9V8"/>
<dbReference type="PANTHER" id="PTHR43776:SF7">
    <property type="entry name" value="D,D-DIPEPTIDE TRANSPORT ATP-BINDING PROTEIN DDPF-RELATED"/>
    <property type="match status" value="1"/>
</dbReference>
<dbReference type="GO" id="GO:0016887">
    <property type="term" value="F:ATP hydrolysis activity"/>
    <property type="evidence" value="ECO:0007669"/>
    <property type="project" value="InterPro"/>
</dbReference>
<dbReference type="SUPFAM" id="SSF52540">
    <property type="entry name" value="P-loop containing nucleoside triphosphate hydrolases"/>
    <property type="match status" value="1"/>
</dbReference>
<keyword evidence="8" id="KW-1185">Reference proteome</keyword>
<gene>
    <name evidence="7" type="ORF">DFH01_20375</name>
</gene>
<dbReference type="Pfam" id="PF00005">
    <property type="entry name" value="ABC_tran"/>
    <property type="match status" value="1"/>
</dbReference>
<comment type="subcellular location">
    <subcellularLocation>
        <location evidence="1">Cell inner membrane</location>
        <topology evidence="1">Peripheral membrane protein</topology>
    </subcellularLocation>
</comment>
<keyword evidence="4" id="KW-0547">Nucleotide-binding</keyword>
<dbReference type="InterPro" id="IPR013563">
    <property type="entry name" value="Oligopep_ABC_C"/>
</dbReference>
<dbReference type="SMART" id="SM00382">
    <property type="entry name" value="AAA"/>
    <property type="match status" value="1"/>
</dbReference>
<feature type="domain" description="ABC transporter" evidence="6">
    <location>
        <begin position="9"/>
        <end position="258"/>
    </location>
</feature>
<dbReference type="PROSITE" id="PS50893">
    <property type="entry name" value="ABC_TRANSPORTER_2"/>
    <property type="match status" value="1"/>
</dbReference>
<evidence type="ECO:0000256" key="2">
    <source>
        <dbReference type="ARBA" id="ARBA00005417"/>
    </source>
</evidence>
<dbReference type="GO" id="GO:0005886">
    <property type="term" value="C:plasma membrane"/>
    <property type="evidence" value="ECO:0007669"/>
    <property type="project" value="UniProtKB-SubCell"/>
</dbReference>
<name>A0A317F9V8_9PROT</name>
<dbReference type="InterPro" id="IPR003593">
    <property type="entry name" value="AAA+_ATPase"/>
</dbReference>
<dbReference type="Pfam" id="PF08352">
    <property type="entry name" value="oligo_HPY"/>
    <property type="match status" value="1"/>
</dbReference>
<evidence type="ECO:0000256" key="1">
    <source>
        <dbReference type="ARBA" id="ARBA00004417"/>
    </source>
</evidence>